<dbReference type="CDD" id="cd02440">
    <property type="entry name" value="AdoMet_MTases"/>
    <property type="match status" value="1"/>
</dbReference>
<gene>
    <name evidence="2" type="primary">ybcY</name>
    <name evidence="2" type="ORF">EPIR_pEPIR37031</name>
</gene>
<dbReference type="SUPFAM" id="SSF53335">
    <property type="entry name" value="S-adenosyl-L-methionine-dependent methyltransferases"/>
    <property type="match status" value="1"/>
</dbReference>
<dbReference type="RefSeq" id="WP_023651665.1">
    <property type="nucleotide sequence ID" value="NC_022963.1"/>
</dbReference>
<dbReference type="Gene3D" id="3.40.50.150">
    <property type="entry name" value="Vaccinia Virus protein VP39"/>
    <property type="match status" value="1"/>
</dbReference>
<dbReference type="InterPro" id="IPR013217">
    <property type="entry name" value="Methyltransf_12"/>
</dbReference>
<dbReference type="GO" id="GO:0008168">
    <property type="term" value="F:methyltransferase activity"/>
    <property type="evidence" value="ECO:0007669"/>
    <property type="project" value="InterPro"/>
</dbReference>
<dbReference type="InterPro" id="IPR029063">
    <property type="entry name" value="SAM-dependent_MTases_sf"/>
</dbReference>
<evidence type="ECO:0000313" key="2">
    <source>
        <dbReference type="EMBL" id="CCG55408.1"/>
    </source>
</evidence>
<feature type="domain" description="Methyltransferase type 12" evidence="1">
    <location>
        <begin position="54"/>
        <end position="152"/>
    </location>
</feature>
<dbReference type="EMBL" id="HE792893">
    <property type="protein sequence ID" value="CCG55408.1"/>
    <property type="molecule type" value="Genomic_DNA"/>
</dbReference>
<reference evidence="2" key="1">
    <citation type="journal article" date="2013" name="Syst. Appl. Microbiol.">
        <title>Phylogenetic position and virulence apparatus of the pear flower necrosis pathogen Erwinia piriflorinigrans CFBP 5888T as assessed by comparative genomics.</title>
        <authorList>
            <person name="Smits T.H."/>
            <person name="Rezzonico F."/>
            <person name="Lopez M.M."/>
            <person name="Blom J."/>
            <person name="Goesmann A."/>
            <person name="Frey J.E."/>
            <person name="Duffy B."/>
        </authorList>
    </citation>
    <scope>NUCLEOTIDE SEQUENCE [LARGE SCALE GENOMIC DNA]</scope>
    <source>
        <strain evidence="2">CFBP 5888</strain>
        <plasmid evidence="2">pEPIR37</plasmid>
    </source>
</reference>
<sequence>MNIRSEKGAGIYSPFILKLYDIWVLKISNNYAWRCNTDKILLPHFQQSMEKNHLDIGVGTGYYLAKAKKNSDTITLLDLNPNSLAAAKKRIGAHRIKHVLQHDIFSPLPETENGKYDAVSMYYLLHCLQGNMQEKASAIEHASQALTDKGTLHGATILGSGVEHNAFGRYLMKLYNKKGIFSNNFDSLDGLKNVLCRYFEQVNIQQHGVVAVFTATGKK</sequence>
<proteinExistence type="predicted"/>
<dbReference type="Pfam" id="PF08242">
    <property type="entry name" value="Methyltransf_12"/>
    <property type="match status" value="1"/>
</dbReference>
<dbReference type="InterPro" id="IPR016584">
    <property type="entry name" value="MeTrfase_VrtF"/>
</dbReference>
<protein>
    <recommendedName>
        <fullName evidence="1">Methyltransferase type 12 domain-containing protein</fullName>
    </recommendedName>
</protein>
<keyword evidence="2" id="KW-0614">Plasmid</keyword>
<dbReference type="AlphaFoldDB" id="V5Z2K8"/>
<accession>V5Z2K8</accession>
<dbReference type="PIRSF" id="PIRSF011491">
    <property type="entry name" value="Mtase_YbcY_prd"/>
    <property type="match status" value="1"/>
</dbReference>
<evidence type="ECO:0000259" key="1">
    <source>
        <dbReference type="Pfam" id="PF08242"/>
    </source>
</evidence>
<name>V5Z2K8_9GAMM</name>
<geneLocation type="plasmid" evidence="2">
    <name>pEPIR37</name>
</geneLocation>
<organism evidence="2">
    <name type="scientific">Erwinia piriflorinigrans CFBP 5888</name>
    <dbReference type="NCBI Taxonomy" id="1161919"/>
    <lineage>
        <taxon>Bacteria</taxon>
        <taxon>Pseudomonadati</taxon>
        <taxon>Pseudomonadota</taxon>
        <taxon>Gammaproteobacteria</taxon>
        <taxon>Enterobacterales</taxon>
        <taxon>Erwiniaceae</taxon>
        <taxon>Erwinia</taxon>
    </lineage>
</organism>